<organism evidence="1 2">
    <name type="scientific">Candidatus Rhodobacter oscarellae</name>
    <dbReference type="NCBI Taxonomy" id="1675527"/>
    <lineage>
        <taxon>Bacteria</taxon>
        <taxon>Pseudomonadati</taxon>
        <taxon>Pseudomonadota</taxon>
        <taxon>Alphaproteobacteria</taxon>
        <taxon>Rhodobacterales</taxon>
        <taxon>Rhodobacter group</taxon>
        <taxon>Rhodobacter</taxon>
    </lineage>
</organism>
<sequence length="146" mass="15145">MADPVTRGIFDGLVRRAGGVEAVAAVLEARYGVGCKGTVSKMCSGQIGVTVDAAVAVEDFVGAFPLTNRMFERTGREGVRAGCLKELAAQSTVASGQAHSSLIRAFSHLSPGGESLTAEERAEVIAHMRAARQVLTDIIDAAEAAE</sequence>
<evidence type="ECO:0000313" key="2">
    <source>
        <dbReference type="Proteomes" id="UP000037178"/>
    </source>
</evidence>
<dbReference type="RefSeq" id="WP_049642758.1">
    <property type="nucleotide sequence ID" value="NZ_LFTY01000002.1"/>
</dbReference>
<dbReference type="EMBL" id="LFTY01000002">
    <property type="protein sequence ID" value="KMW56956.1"/>
    <property type="molecule type" value="Genomic_DNA"/>
</dbReference>
<proteinExistence type="predicted"/>
<reference evidence="1 2" key="1">
    <citation type="submission" date="2015-06" db="EMBL/GenBank/DDBJ databases">
        <title>Draft genome sequence of an Alphaproteobacteria species associated to the Mediterranean sponge Oscarella lobularis.</title>
        <authorList>
            <person name="Jourda C."/>
            <person name="Santini S."/>
            <person name="Claverie J.-M."/>
        </authorList>
    </citation>
    <scope>NUCLEOTIDE SEQUENCE [LARGE SCALE GENOMIC DNA]</scope>
    <source>
        <strain evidence="1">IGS</strain>
    </source>
</reference>
<comment type="caution">
    <text evidence="1">The sequence shown here is derived from an EMBL/GenBank/DDBJ whole genome shotgun (WGS) entry which is preliminary data.</text>
</comment>
<name>A0A0J9E269_9RHOB</name>
<keyword evidence="2" id="KW-1185">Reference proteome</keyword>
<dbReference type="AlphaFoldDB" id="A0A0J9E269"/>
<dbReference type="Proteomes" id="UP000037178">
    <property type="component" value="Unassembled WGS sequence"/>
</dbReference>
<accession>A0A0J9E269</accession>
<dbReference type="PATRIC" id="fig|1675527.3.peg.2012"/>
<protein>
    <submittedName>
        <fullName evidence="1">Uncharacterized protein</fullName>
    </submittedName>
</protein>
<dbReference type="OrthoDB" id="7728916at2"/>
<gene>
    <name evidence="1" type="ORF">AIOL_001914</name>
</gene>
<dbReference type="STRING" id="1675527.AIOL_001914"/>
<evidence type="ECO:0000313" key="1">
    <source>
        <dbReference type="EMBL" id="KMW56956.1"/>
    </source>
</evidence>